<dbReference type="SUPFAM" id="SSF52777">
    <property type="entry name" value="CoA-dependent acyltransferases"/>
    <property type="match status" value="1"/>
</dbReference>
<keyword evidence="9 11" id="KW-0012">Acyltransferase</keyword>
<evidence type="ECO:0000313" key="14">
    <source>
        <dbReference type="EMBL" id="CAL71788.1"/>
    </source>
</evidence>
<dbReference type="UniPathway" id="UPA00282"/>
<dbReference type="AlphaFoldDB" id="A0A0H3MDW6"/>
<evidence type="ECO:0000256" key="5">
    <source>
        <dbReference type="ARBA" id="ARBA00022516"/>
    </source>
</evidence>
<dbReference type="PANTHER" id="PTHR31650:SF1">
    <property type="entry name" value="WAX ESTER SYNTHASE_DIACYLGLYCEROL ACYLTRANSFERASE 4-RELATED"/>
    <property type="match status" value="1"/>
</dbReference>
<comment type="similarity">
    <text evidence="3 11">Belongs to the long-chain O-acyltransferase family.</text>
</comment>
<dbReference type="Gene3D" id="3.30.559.10">
    <property type="entry name" value="Chloramphenicol acetyltransferase-like domain"/>
    <property type="match status" value="1"/>
</dbReference>
<evidence type="ECO:0000259" key="13">
    <source>
        <dbReference type="Pfam" id="PF06974"/>
    </source>
</evidence>
<evidence type="ECO:0000256" key="9">
    <source>
        <dbReference type="ARBA" id="ARBA00023315"/>
    </source>
</evidence>
<evidence type="ECO:0000259" key="12">
    <source>
        <dbReference type="Pfam" id="PF03007"/>
    </source>
</evidence>
<dbReference type="NCBIfam" id="TIGR02946">
    <property type="entry name" value="acyl_WS_DGAT"/>
    <property type="match status" value="1"/>
</dbReference>
<evidence type="ECO:0000256" key="7">
    <source>
        <dbReference type="ARBA" id="ARBA00022798"/>
    </source>
</evidence>
<dbReference type="InterPro" id="IPR045034">
    <property type="entry name" value="O-acyltransferase_WSD1-like"/>
</dbReference>
<dbReference type="EC" id="2.3.1.20" evidence="4 11"/>
<evidence type="ECO:0000256" key="1">
    <source>
        <dbReference type="ARBA" id="ARBA00004771"/>
    </source>
</evidence>
<dbReference type="GO" id="GO:0004144">
    <property type="term" value="F:diacylglycerol O-acyltransferase activity"/>
    <property type="evidence" value="ECO:0007669"/>
    <property type="project" value="UniProtKB-EC"/>
</dbReference>
<evidence type="ECO:0000256" key="10">
    <source>
        <dbReference type="ARBA" id="ARBA00048109"/>
    </source>
</evidence>
<comment type="catalytic activity">
    <reaction evidence="10 11">
        <text>an acyl-CoA + a 1,2-diacyl-sn-glycerol = a triacyl-sn-glycerol + CoA</text>
        <dbReference type="Rhea" id="RHEA:10868"/>
        <dbReference type="ChEBI" id="CHEBI:17815"/>
        <dbReference type="ChEBI" id="CHEBI:57287"/>
        <dbReference type="ChEBI" id="CHEBI:58342"/>
        <dbReference type="ChEBI" id="CHEBI:64615"/>
        <dbReference type="EC" id="2.3.1.20"/>
    </reaction>
</comment>
<organism evidence="14 15">
    <name type="scientific">Mycobacterium bovis (strain BCG / Pasteur 1173P2)</name>
    <dbReference type="NCBI Taxonomy" id="410289"/>
    <lineage>
        <taxon>Bacteria</taxon>
        <taxon>Bacillati</taxon>
        <taxon>Actinomycetota</taxon>
        <taxon>Actinomycetes</taxon>
        <taxon>Mycobacteriales</taxon>
        <taxon>Mycobacteriaceae</taxon>
        <taxon>Mycobacterium</taxon>
        <taxon>Mycobacterium tuberculosis complex</taxon>
    </lineage>
</organism>
<dbReference type="Pfam" id="PF06974">
    <property type="entry name" value="WS_DGAT_C"/>
    <property type="match status" value="1"/>
</dbReference>
<dbReference type="GO" id="GO:0005886">
    <property type="term" value="C:plasma membrane"/>
    <property type="evidence" value="ECO:0007669"/>
    <property type="project" value="TreeGrafter"/>
</dbReference>
<keyword evidence="7 11" id="KW-0319">Glycerol metabolism</keyword>
<sequence length="509" mass="54997">MPRGCAGARFACNACLNFLAGLGISEPISPGWAAMERLSGLDAFFLYMETPSQPLNVCCVLELDTSTMPGGYTYGRFHAALEKYVKAAPEFRMKLADTELNLDHPVWVDDDNFQIRHHLRRVAMPAPGGRRELAEICGYIAGLPLDRDRPLWEMWVIEGGARSDTVAVMLKVHHAVVDGVAGANLLSHLCSLQPDAPAPQPVRGTGGGNVLQIAASGLVGFASRPVRLATVVPATVLTLVRTLLRAREGRTMAAPFSAPPTPFNGPLGRLRNIAYTQLDMRDVKRVKDRFGVTINDVVVALCAGALRRFLLEHGVLPEAPLVATVPVSVHDKSDRPGRNQATWMFCRVPSQISDPAQRIRTIAAGNTVAKDHAAAIGPTLLHDWIQFGGSTMFGAAMRILPHISITHSPAYNLILSNVPGPQAQLYFLGCRMDSMFPLGPSLATRASTSPSCPSTGNWVSALSPAPTCCRTCGAWQTGFPRRSKSCWSAVMTSRKAATTRTPESYVQNR</sequence>
<gene>
    <name evidence="14" type="ordered locus">BCG_1801</name>
</gene>
<comment type="pathway">
    <text evidence="2">Lipid metabolism.</text>
</comment>
<accession>A0A0H3MDW6</accession>
<evidence type="ECO:0000256" key="6">
    <source>
        <dbReference type="ARBA" id="ARBA00022679"/>
    </source>
</evidence>
<protein>
    <recommendedName>
        <fullName evidence="4 11">Diacylglycerol O-acyltransferase</fullName>
        <ecNumber evidence="4 11">2.3.1.20</ecNumber>
    </recommendedName>
</protein>
<name>A0A0H3MDW6_MYCBP</name>
<keyword evidence="6 11" id="KW-0808">Transferase</keyword>
<dbReference type="GO" id="GO:0006071">
    <property type="term" value="P:glycerol metabolic process"/>
    <property type="evidence" value="ECO:0007669"/>
    <property type="project" value="UniProtKB-KW"/>
</dbReference>
<evidence type="ECO:0000256" key="8">
    <source>
        <dbReference type="ARBA" id="ARBA00023098"/>
    </source>
</evidence>
<proteinExistence type="inferred from homology"/>
<evidence type="ECO:0000313" key="15">
    <source>
        <dbReference type="Proteomes" id="UP000001472"/>
    </source>
</evidence>
<reference evidence="14 15" key="1">
    <citation type="journal article" date="2007" name="Proc. Natl. Acad. Sci. U.S.A.">
        <title>Genome plasticity of BCG and impact on vaccine efficacy.</title>
        <authorList>
            <person name="Brosch R."/>
            <person name="Gordon S.V."/>
            <person name="Garnier T."/>
            <person name="Eiglmeier K."/>
            <person name="Frigui W."/>
            <person name="Valenti P."/>
            <person name="Dos Santos S."/>
            <person name="Duthoy S."/>
            <person name="Lacroix C."/>
            <person name="Garcia-Pelayo C."/>
            <person name="Inwald J.K."/>
            <person name="Golby P."/>
            <person name="Garcia J.N."/>
            <person name="Hewinson R.G."/>
            <person name="Behr M.A."/>
            <person name="Quail M.A."/>
            <person name="Churcher C."/>
            <person name="Barrell B.G."/>
            <person name="Parkhill J."/>
            <person name="Cole S.T."/>
        </authorList>
    </citation>
    <scope>NUCLEOTIDE SEQUENCE [LARGE SCALE GENOMIC DNA]</scope>
    <source>
        <strain evidence="15">BCG / Pasteur 1173P2</strain>
    </source>
</reference>
<dbReference type="SMR" id="A0A0H3MDW6"/>
<feature type="domain" description="O-acyltransferase WSD1-like N-terminal" evidence="12">
    <location>
        <begin position="38"/>
        <end position="298"/>
    </location>
</feature>
<evidence type="ECO:0000256" key="4">
    <source>
        <dbReference type="ARBA" id="ARBA00013244"/>
    </source>
</evidence>
<keyword evidence="5 11" id="KW-0444">Lipid biosynthesis</keyword>
<dbReference type="PANTHER" id="PTHR31650">
    <property type="entry name" value="O-ACYLTRANSFERASE (WSD1-LIKE) FAMILY PROTEIN"/>
    <property type="match status" value="1"/>
</dbReference>
<dbReference type="Proteomes" id="UP000001472">
    <property type="component" value="Chromosome"/>
</dbReference>
<dbReference type="GO" id="GO:0051701">
    <property type="term" value="P:biological process involved in interaction with host"/>
    <property type="evidence" value="ECO:0007669"/>
    <property type="project" value="TreeGrafter"/>
</dbReference>
<evidence type="ECO:0000256" key="2">
    <source>
        <dbReference type="ARBA" id="ARBA00005189"/>
    </source>
</evidence>
<comment type="pathway">
    <text evidence="1 11">Glycerolipid metabolism; triacylglycerol biosynthesis.</text>
</comment>
<keyword evidence="8 11" id="KW-0443">Lipid metabolism</keyword>
<dbReference type="InterPro" id="IPR023213">
    <property type="entry name" value="CAT-like_dom_sf"/>
</dbReference>
<dbReference type="KEGG" id="mbb:BCG_1801"/>
<dbReference type="InterPro" id="IPR004255">
    <property type="entry name" value="O-acyltransferase_WSD1_N"/>
</dbReference>
<dbReference type="Pfam" id="PF03007">
    <property type="entry name" value="WS_DGAT_cat"/>
    <property type="match status" value="1"/>
</dbReference>
<dbReference type="GO" id="GO:0071731">
    <property type="term" value="P:response to nitric oxide"/>
    <property type="evidence" value="ECO:0007669"/>
    <property type="project" value="TreeGrafter"/>
</dbReference>
<dbReference type="GO" id="GO:0019432">
    <property type="term" value="P:triglyceride biosynthetic process"/>
    <property type="evidence" value="ECO:0007669"/>
    <property type="project" value="UniProtKB-UniPathway"/>
</dbReference>
<dbReference type="FunFam" id="3.30.559.10:FF:000061">
    <property type="entry name" value="Diacylglycerol O-acyltransferase"/>
    <property type="match status" value="1"/>
</dbReference>
<evidence type="ECO:0000256" key="11">
    <source>
        <dbReference type="RuleBase" id="RU361241"/>
    </source>
</evidence>
<dbReference type="InterPro" id="IPR009721">
    <property type="entry name" value="O-acyltransferase_WSD1_C"/>
</dbReference>
<feature type="domain" description="O-acyltransferase WSD1 C-terminal" evidence="13">
    <location>
        <begin position="339"/>
        <end position="443"/>
    </location>
</feature>
<dbReference type="HOGENOM" id="CLU_024186_4_2_11"/>
<dbReference type="GO" id="GO:0001666">
    <property type="term" value="P:response to hypoxia"/>
    <property type="evidence" value="ECO:0007669"/>
    <property type="project" value="TreeGrafter"/>
</dbReference>
<dbReference type="InterPro" id="IPR014292">
    <property type="entry name" value="Acyl_transf_WS/DGAT"/>
</dbReference>
<dbReference type="EMBL" id="AM408590">
    <property type="protein sequence ID" value="CAL71788.1"/>
    <property type="molecule type" value="Genomic_DNA"/>
</dbReference>
<evidence type="ECO:0000256" key="3">
    <source>
        <dbReference type="ARBA" id="ARBA00009587"/>
    </source>
</evidence>